<sequence length="774" mass="85254">MADAKVGIAEGEVAEFPMRSAYLPIPFNAGIKCNPVTSAIGIIILWGLAIYCMVDPEGSLTSLTAAKAGTTYYFTWLYIVTTPIIIFFMAYLYIFHGNQKLGKDHEKPEFGAGSYFSMIFSAGVGIGLFFYGVSEPLWHLSDNRFDTGFHSQAEYGVHAINLTLYHWGLGAWAPYVLVGIAAGIASYRENLPLTMRSCIYPVLGEYTWGFWGDLVDGFSIVVVVSGVCTSLGLGAIQIVDGVNLLTDLGLVADSEEENTARIIAIWIVTGAATLSVVSGLNFGIKFLSILAILASFVLCFLVLFLDDTRFILNLMVEACGWYFQYNVVEVAFATDAFGQLTRGNGRGIDGSSMSGLGAYAAWMNDWTIFYWAWWTAWSSFVGLFIARISRGRTIREVIHFTFAGPLLYAFIWFSTFGGAGIRAYYRVREVIQLGTLQGDADMYAVSGIDGSTCYAPPAYVEVTAPVDGVNITWTFENEFPGISPVCGTIGDISWWNVLHMYYDYGPFLSWVAIFSIAIYFVTSSDSGSLIVDLLANNGRDEPGFWIQRVFWAMTEGAVATALLMSGKSDALKALQAASIVAGLPFTVLLCTVCIGLYRFVHQHAEPEKYEGYNQWKMSFAGGVYCYIDTILSCGGVFSNADRSYIHVPDMRTNWETLRALCLPPWSVLLIMNKLNPGRQNYVSNMTLAVVVGGLFAGWIFLFISSVAKTSLLAFAWLCYFSFAFILAILRYEVRAKYNIIGNIGEDVGAGIIGYYQLLAQILIQLDEEPPALEL</sequence>
<feature type="transmembrane region" description="Helical" evidence="7">
    <location>
        <begin position="368"/>
        <end position="386"/>
    </location>
</feature>
<evidence type="ECO:0000256" key="2">
    <source>
        <dbReference type="ARBA" id="ARBA00022448"/>
    </source>
</evidence>
<feature type="transmembrane region" description="Helical" evidence="7">
    <location>
        <begin position="406"/>
        <end position="425"/>
    </location>
</feature>
<dbReference type="OrthoDB" id="39306at2759"/>
<dbReference type="InterPro" id="IPR000060">
    <property type="entry name" value="BCCT_transptr"/>
</dbReference>
<name>A0A2R5GGX5_9STRA</name>
<keyword evidence="4 7" id="KW-0812">Transmembrane</keyword>
<reference evidence="8 9" key="1">
    <citation type="submission" date="2017-12" db="EMBL/GenBank/DDBJ databases">
        <title>Sequencing, de novo assembly and annotation of complete genome of a new Thraustochytrid species, strain FCC1311.</title>
        <authorList>
            <person name="Sedici K."/>
            <person name="Godart F."/>
            <person name="Aiese Cigliano R."/>
            <person name="Sanseverino W."/>
            <person name="Barakat M."/>
            <person name="Ortet P."/>
            <person name="Marechal E."/>
            <person name="Cagnac O."/>
            <person name="Amato A."/>
        </authorList>
    </citation>
    <scope>NUCLEOTIDE SEQUENCE [LARGE SCALE GENOMIC DNA]</scope>
</reference>
<keyword evidence="5 7" id="KW-1133">Transmembrane helix</keyword>
<dbReference type="GO" id="GO:0022857">
    <property type="term" value="F:transmembrane transporter activity"/>
    <property type="evidence" value="ECO:0007669"/>
    <property type="project" value="InterPro"/>
</dbReference>
<gene>
    <name evidence="8" type="ORF">FCC1311_037442</name>
</gene>
<evidence type="ECO:0008006" key="10">
    <source>
        <dbReference type="Google" id="ProtNLM"/>
    </source>
</evidence>
<feature type="transmembrane region" description="Helical" evidence="7">
    <location>
        <begin position="164"/>
        <end position="187"/>
    </location>
</feature>
<feature type="transmembrane region" description="Helical" evidence="7">
    <location>
        <begin position="36"/>
        <end position="54"/>
    </location>
</feature>
<feature type="transmembrane region" description="Helical" evidence="7">
    <location>
        <begin position="74"/>
        <end position="94"/>
    </location>
</feature>
<keyword evidence="3" id="KW-1003">Cell membrane</keyword>
<keyword evidence="9" id="KW-1185">Reference proteome</keyword>
<dbReference type="InterPro" id="IPR018093">
    <property type="entry name" value="BCCT_CS"/>
</dbReference>
<evidence type="ECO:0000256" key="7">
    <source>
        <dbReference type="SAM" id="Phobius"/>
    </source>
</evidence>
<feature type="transmembrane region" description="Helical" evidence="7">
    <location>
        <begin position="504"/>
        <end position="522"/>
    </location>
</feature>
<organism evidence="8 9">
    <name type="scientific">Hondaea fermentalgiana</name>
    <dbReference type="NCBI Taxonomy" id="2315210"/>
    <lineage>
        <taxon>Eukaryota</taxon>
        <taxon>Sar</taxon>
        <taxon>Stramenopiles</taxon>
        <taxon>Bigyra</taxon>
        <taxon>Labyrinthulomycetes</taxon>
        <taxon>Thraustochytrida</taxon>
        <taxon>Thraustochytriidae</taxon>
        <taxon>Hondaea</taxon>
    </lineage>
</organism>
<accession>A0A2R5GGX5</accession>
<feature type="transmembrane region" description="Helical" evidence="7">
    <location>
        <begin position="709"/>
        <end position="729"/>
    </location>
</feature>
<dbReference type="GO" id="GO:0005886">
    <property type="term" value="C:plasma membrane"/>
    <property type="evidence" value="ECO:0007669"/>
    <property type="project" value="UniProtKB-SubCell"/>
</dbReference>
<dbReference type="PANTHER" id="PTHR30047:SF7">
    <property type="entry name" value="HIGH-AFFINITY CHOLINE TRANSPORT PROTEIN"/>
    <property type="match status" value="1"/>
</dbReference>
<dbReference type="InParanoid" id="A0A2R5GGX5"/>
<dbReference type="AlphaFoldDB" id="A0A2R5GGX5"/>
<feature type="transmembrane region" description="Helical" evidence="7">
    <location>
        <begin position="543"/>
        <end position="564"/>
    </location>
</feature>
<proteinExistence type="predicted"/>
<feature type="transmembrane region" description="Helical" evidence="7">
    <location>
        <begin position="287"/>
        <end position="305"/>
    </location>
</feature>
<comment type="caution">
    <text evidence="8">The sequence shown here is derived from an EMBL/GenBank/DDBJ whole genome shotgun (WGS) entry which is preliminary data.</text>
</comment>
<dbReference type="EMBL" id="BEYU01000032">
    <property type="protein sequence ID" value="GBG27521.1"/>
    <property type="molecule type" value="Genomic_DNA"/>
</dbReference>
<evidence type="ECO:0000256" key="5">
    <source>
        <dbReference type="ARBA" id="ARBA00022989"/>
    </source>
</evidence>
<protein>
    <recommendedName>
        <fullName evidence="10">Glycine betaine transporter OpuD</fullName>
    </recommendedName>
</protein>
<dbReference type="Pfam" id="PF02028">
    <property type="entry name" value="BCCT"/>
    <property type="match status" value="2"/>
</dbReference>
<keyword evidence="2" id="KW-0813">Transport</keyword>
<evidence type="ECO:0000256" key="4">
    <source>
        <dbReference type="ARBA" id="ARBA00022692"/>
    </source>
</evidence>
<dbReference type="PROSITE" id="PS01303">
    <property type="entry name" value="BCCT"/>
    <property type="match status" value="1"/>
</dbReference>
<evidence type="ECO:0000313" key="9">
    <source>
        <dbReference type="Proteomes" id="UP000241890"/>
    </source>
</evidence>
<evidence type="ECO:0000256" key="1">
    <source>
        <dbReference type="ARBA" id="ARBA00004651"/>
    </source>
</evidence>
<feature type="transmembrane region" description="Helical" evidence="7">
    <location>
        <begin position="115"/>
        <end position="133"/>
    </location>
</feature>
<dbReference type="Proteomes" id="UP000241890">
    <property type="component" value="Unassembled WGS sequence"/>
</dbReference>
<feature type="transmembrane region" description="Helical" evidence="7">
    <location>
        <begin position="218"/>
        <end position="239"/>
    </location>
</feature>
<feature type="transmembrane region" description="Helical" evidence="7">
    <location>
        <begin position="259"/>
        <end position="280"/>
    </location>
</feature>
<keyword evidence="6 7" id="KW-0472">Membrane</keyword>
<evidence type="ECO:0000256" key="6">
    <source>
        <dbReference type="ARBA" id="ARBA00023136"/>
    </source>
</evidence>
<evidence type="ECO:0000313" key="8">
    <source>
        <dbReference type="EMBL" id="GBG27521.1"/>
    </source>
</evidence>
<feature type="transmembrane region" description="Helical" evidence="7">
    <location>
        <begin position="681"/>
        <end position="703"/>
    </location>
</feature>
<dbReference type="PANTHER" id="PTHR30047">
    <property type="entry name" value="HIGH-AFFINITY CHOLINE TRANSPORT PROTEIN-RELATED"/>
    <property type="match status" value="1"/>
</dbReference>
<evidence type="ECO:0000256" key="3">
    <source>
        <dbReference type="ARBA" id="ARBA00022475"/>
    </source>
</evidence>
<comment type="subcellular location">
    <subcellularLocation>
        <location evidence="1">Cell membrane</location>
        <topology evidence="1">Multi-pass membrane protein</topology>
    </subcellularLocation>
</comment>
<feature type="transmembrane region" description="Helical" evidence="7">
    <location>
        <begin position="576"/>
        <end position="597"/>
    </location>
</feature>